<dbReference type="Gene3D" id="3.40.605.10">
    <property type="entry name" value="Aldehyde Dehydrogenase, Chain A, domain 1"/>
    <property type="match status" value="1"/>
</dbReference>
<dbReference type="InterPro" id="IPR016162">
    <property type="entry name" value="Ald_DH_N"/>
</dbReference>
<gene>
    <name evidence="1" type="ORF">METZ01_LOCUS268131</name>
</gene>
<name>A0A382JWF1_9ZZZZ</name>
<evidence type="ECO:0008006" key="2">
    <source>
        <dbReference type="Google" id="ProtNLM"/>
    </source>
</evidence>
<dbReference type="InterPro" id="IPR016161">
    <property type="entry name" value="Ald_DH/histidinol_DH"/>
</dbReference>
<feature type="non-terminal residue" evidence="1">
    <location>
        <position position="50"/>
    </location>
</feature>
<accession>A0A382JWF1</accession>
<sequence length="50" mass="5510">MSLTEEMTALAKRARLASRRLASLSTDEKNKCLLTMADTIEANAPSIQEE</sequence>
<dbReference type="GO" id="GO:0016491">
    <property type="term" value="F:oxidoreductase activity"/>
    <property type="evidence" value="ECO:0007669"/>
    <property type="project" value="InterPro"/>
</dbReference>
<organism evidence="1">
    <name type="scientific">marine metagenome</name>
    <dbReference type="NCBI Taxonomy" id="408172"/>
    <lineage>
        <taxon>unclassified sequences</taxon>
        <taxon>metagenomes</taxon>
        <taxon>ecological metagenomes</taxon>
    </lineage>
</organism>
<proteinExistence type="predicted"/>
<reference evidence="1" key="1">
    <citation type="submission" date="2018-05" db="EMBL/GenBank/DDBJ databases">
        <authorList>
            <person name="Lanie J.A."/>
            <person name="Ng W.-L."/>
            <person name="Kazmierczak K.M."/>
            <person name="Andrzejewski T.M."/>
            <person name="Davidsen T.M."/>
            <person name="Wayne K.J."/>
            <person name="Tettelin H."/>
            <person name="Glass J.I."/>
            <person name="Rusch D."/>
            <person name="Podicherti R."/>
            <person name="Tsui H.-C.T."/>
            <person name="Winkler M.E."/>
        </authorList>
    </citation>
    <scope>NUCLEOTIDE SEQUENCE</scope>
</reference>
<protein>
    <recommendedName>
        <fullName evidence="2">Glutamyl-tRNA amidotransferase</fullName>
    </recommendedName>
</protein>
<dbReference type="AlphaFoldDB" id="A0A382JWF1"/>
<evidence type="ECO:0000313" key="1">
    <source>
        <dbReference type="EMBL" id="SVC15277.1"/>
    </source>
</evidence>
<dbReference type="EMBL" id="UINC01076269">
    <property type="protein sequence ID" value="SVC15277.1"/>
    <property type="molecule type" value="Genomic_DNA"/>
</dbReference>
<dbReference type="SUPFAM" id="SSF53720">
    <property type="entry name" value="ALDH-like"/>
    <property type="match status" value="1"/>
</dbReference>